<accession>A0AAD3QZ98</accession>
<dbReference type="AlphaFoldDB" id="A0AAD3QZ98"/>
<gene>
    <name evidence="1" type="ORF">AKAME5_002739300</name>
</gene>
<evidence type="ECO:0000313" key="2">
    <source>
        <dbReference type="Proteomes" id="UP001279410"/>
    </source>
</evidence>
<keyword evidence="2" id="KW-1185">Reference proteome</keyword>
<name>A0AAD3QZ98_LATJO</name>
<proteinExistence type="predicted"/>
<sequence>MELKGYSAQVRAAYLCNTPDVQQTRQSLSLMDSPPDQAHMLQSPFPYHRLRWTPAFTANSSSSMLLSQQAMMGGQLEGEAAGS</sequence>
<organism evidence="1 2">
    <name type="scientific">Lates japonicus</name>
    <name type="common">Japanese lates</name>
    <dbReference type="NCBI Taxonomy" id="270547"/>
    <lineage>
        <taxon>Eukaryota</taxon>
        <taxon>Metazoa</taxon>
        <taxon>Chordata</taxon>
        <taxon>Craniata</taxon>
        <taxon>Vertebrata</taxon>
        <taxon>Euteleostomi</taxon>
        <taxon>Actinopterygii</taxon>
        <taxon>Neopterygii</taxon>
        <taxon>Teleostei</taxon>
        <taxon>Neoteleostei</taxon>
        <taxon>Acanthomorphata</taxon>
        <taxon>Carangaria</taxon>
        <taxon>Carangaria incertae sedis</taxon>
        <taxon>Centropomidae</taxon>
        <taxon>Lates</taxon>
    </lineage>
</organism>
<dbReference type="Proteomes" id="UP001279410">
    <property type="component" value="Unassembled WGS sequence"/>
</dbReference>
<protein>
    <submittedName>
        <fullName evidence="1">Proline-rich protein 12</fullName>
    </submittedName>
</protein>
<comment type="caution">
    <text evidence="1">The sequence shown here is derived from an EMBL/GenBank/DDBJ whole genome shotgun (WGS) entry which is preliminary data.</text>
</comment>
<evidence type="ECO:0000313" key="1">
    <source>
        <dbReference type="EMBL" id="GLD49126.1"/>
    </source>
</evidence>
<dbReference type="EMBL" id="BRZM01003534">
    <property type="protein sequence ID" value="GLD49126.1"/>
    <property type="molecule type" value="Genomic_DNA"/>
</dbReference>
<reference evidence="1" key="1">
    <citation type="submission" date="2022-08" db="EMBL/GenBank/DDBJ databases">
        <title>Genome sequencing of akame (Lates japonicus).</title>
        <authorList>
            <person name="Hashiguchi Y."/>
            <person name="Takahashi H."/>
        </authorList>
    </citation>
    <scope>NUCLEOTIDE SEQUENCE</scope>
    <source>
        <strain evidence="1">Kochi</strain>
    </source>
</reference>